<evidence type="ECO:0000313" key="1">
    <source>
        <dbReference type="EMBL" id="VVP56237.1"/>
    </source>
</evidence>
<protein>
    <submittedName>
        <fullName evidence="1">Uncharacterized protein</fullName>
    </submittedName>
</protein>
<sequence>MAVKEIRISIEDFNNDKVPEVLLEFYDKKKELEFSTSVSASKKKGVYDKVDVKGDADGDGDFDPADDKKFIRLAAAAAEMLK</sequence>
<name>A0A5E7Q608_PSEFL</name>
<gene>
    <name evidence="1" type="ORF">PS870_05678</name>
</gene>
<dbReference type="AlphaFoldDB" id="A0A5E7Q608"/>
<proteinExistence type="predicted"/>
<evidence type="ECO:0000313" key="2">
    <source>
        <dbReference type="Proteomes" id="UP000349468"/>
    </source>
</evidence>
<dbReference type="EMBL" id="CABVIK010000024">
    <property type="protein sequence ID" value="VVP56237.1"/>
    <property type="molecule type" value="Genomic_DNA"/>
</dbReference>
<accession>A0A5E7Q608</accession>
<reference evidence="1 2" key="1">
    <citation type="submission" date="2019-09" db="EMBL/GenBank/DDBJ databases">
        <authorList>
            <person name="Chandra G."/>
            <person name="Truman W A."/>
        </authorList>
    </citation>
    <scope>NUCLEOTIDE SEQUENCE [LARGE SCALE GENOMIC DNA]</scope>
    <source>
        <strain evidence="1">PS870</strain>
    </source>
</reference>
<organism evidence="1 2">
    <name type="scientific">Pseudomonas fluorescens</name>
    <dbReference type="NCBI Taxonomy" id="294"/>
    <lineage>
        <taxon>Bacteria</taxon>
        <taxon>Pseudomonadati</taxon>
        <taxon>Pseudomonadota</taxon>
        <taxon>Gammaproteobacteria</taxon>
        <taxon>Pseudomonadales</taxon>
        <taxon>Pseudomonadaceae</taxon>
        <taxon>Pseudomonas</taxon>
    </lineage>
</organism>
<dbReference type="Proteomes" id="UP000349468">
    <property type="component" value="Unassembled WGS sequence"/>
</dbReference>